<feature type="signal peptide" evidence="2">
    <location>
        <begin position="1"/>
        <end position="23"/>
    </location>
</feature>
<feature type="chain" id="PRO_5005839364" evidence="2">
    <location>
        <begin position="24"/>
        <end position="129"/>
    </location>
</feature>
<dbReference type="CDD" id="cd22191">
    <property type="entry name" value="DPBB_RlpA_EXP_N-like"/>
    <property type="match status" value="1"/>
</dbReference>
<comment type="caution">
    <text evidence="4">The sequence shown here is derived from an EMBL/GenBank/DDBJ whole genome shotgun (WGS) entry which is preliminary data.</text>
</comment>
<dbReference type="STRING" id="150374.A0A0M9VWC3"/>
<evidence type="ECO:0000313" key="4">
    <source>
        <dbReference type="EMBL" id="KOS21909.1"/>
    </source>
</evidence>
<dbReference type="AlphaFoldDB" id="A0A0M9VWC3"/>
<dbReference type="SUPFAM" id="SSF50685">
    <property type="entry name" value="Barwin-like endoglucanases"/>
    <property type="match status" value="1"/>
</dbReference>
<evidence type="ECO:0000256" key="1">
    <source>
        <dbReference type="ARBA" id="ARBA00022729"/>
    </source>
</evidence>
<dbReference type="PANTHER" id="PTHR31836">
    <property type="match status" value="1"/>
</dbReference>
<protein>
    <submittedName>
        <fullName evidence="4">Papain inhibitor</fullName>
    </submittedName>
</protein>
<name>A0A0M9VWC3_ESCWE</name>
<reference evidence="4 5" key="1">
    <citation type="submission" date="2015-07" db="EMBL/GenBank/DDBJ databases">
        <title>The genome of the fungus Escovopsis weberi, a specialized disease agent of ant agriculture.</title>
        <authorList>
            <person name="de Man T.J."/>
            <person name="Stajich J.E."/>
            <person name="Kubicek C.P."/>
            <person name="Chenthamara K."/>
            <person name="Atanasova L."/>
            <person name="Druzhinina I.S."/>
            <person name="Birnbaum S."/>
            <person name="Barribeau S.M."/>
            <person name="Teiling C."/>
            <person name="Suen G."/>
            <person name="Currie C."/>
            <person name="Gerardo N.M."/>
        </authorList>
    </citation>
    <scope>NUCLEOTIDE SEQUENCE [LARGE SCALE GENOMIC DNA]</scope>
</reference>
<keyword evidence="1 2" id="KW-0732">Signal</keyword>
<feature type="domain" description="RlpA-like protein double-psi beta-barrel" evidence="3">
    <location>
        <begin position="37"/>
        <end position="112"/>
    </location>
</feature>
<keyword evidence="5" id="KW-1185">Reference proteome</keyword>
<proteinExistence type="predicted"/>
<evidence type="ECO:0000259" key="3">
    <source>
        <dbReference type="Pfam" id="PF03330"/>
    </source>
</evidence>
<dbReference type="InterPro" id="IPR036908">
    <property type="entry name" value="RlpA-like_sf"/>
</dbReference>
<dbReference type="Pfam" id="PF03330">
    <property type="entry name" value="DPBB_1"/>
    <property type="match status" value="1"/>
</dbReference>
<accession>A0A0M9VWC3</accession>
<dbReference type="PANTHER" id="PTHR31836:SF28">
    <property type="entry name" value="SRCR DOMAIN-CONTAINING PROTEIN-RELATED"/>
    <property type="match status" value="1"/>
</dbReference>
<dbReference type="InterPro" id="IPR051477">
    <property type="entry name" value="Expansin_CellWall"/>
</dbReference>
<organism evidence="4 5">
    <name type="scientific">Escovopsis weberi</name>
    <dbReference type="NCBI Taxonomy" id="150374"/>
    <lineage>
        <taxon>Eukaryota</taxon>
        <taxon>Fungi</taxon>
        <taxon>Dikarya</taxon>
        <taxon>Ascomycota</taxon>
        <taxon>Pezizomycotina</taxon>
        <taxon>Sordariomycetes</taxon>
        <taxon>Hypocreomycetidae</taxon>
        <taxon>Hypocreales</taxon>
        <taxon>Hypocreaceae</taxon>
        <taxon>Escovopsis</taxon>
    </lineage>
</organism>
<dbReference type="EMBL" id="LGSR01000006">
    <property type="protein sequence ID" value="KOS21909.1"/>
    <property type="molecule type" value="Genomic_DNA"/>
</dbReference>
<dbReference type="Gene3D" id="2.40.40.10">
    <property type="entry name" value="RlpA-like domain"/>
    <property type="match status" value="1"/>
</dbReference>
<sequence length="129" mass="13503">MIFTTLAMAALALAAPSAQPASANTDIALTPSSALTTGSITYYQPGLGACGKWNSKDDLIVAVSAPLFDRSRPCGRRIRVSYNGRSADVTVVDRCEGCAENDLDLSPAAFKRAIGGLGLGRVNANWAWI</sequence>
<dbReference type="Proteomes" id="UP000053831">
    <property type="component" value="Unassembled WGS sequence"/>
</dbReference>
<evidence type="ECO:0000256" key="2">
    <source>
        <dbReference type="SAM" id="SignalP"/>
    </source>
</evidence>
<evidence type="ECO:0000313" key="5">
    <source>
        <dbReference type="Proteomes" id="UP000053831"/>
    </source>
</evidence>
<dbReference type="OrthoDB" id="406505at2759"/>
<dbReference type="InterPro" id="IPR009009">
    <property type="entry name" value="RlpA-like_DPBB"/>
</dbReference>
<gene>
    <name evidence="4" type="ORF">ESCO_002029</name>
</gene>